<keyword evidence="1" id="KW-1133">Transmembrane helix</keyword>
<comment type="similarity">
    <text evidence="1">Belongs to the Brp/Blh beta-carotene diooxygenase family.</text>
</comment>
<dbReference type="AlphaFoldDB" id="A0A7K3VWC1"/>
<name>A0A7K3VWC1_9ACTN</name>
<comment type="subcellular location">
    <subcellularLocation>
        <location evidence="1">Cell membrane</location>
        <topology evidence="1">Multi-pass membrane protein</topology>
    </subcellularLocation>
</comment>
<dbReference type="HAMAP" id="MF_02093">
    <property type="entry name" value="Beta_carotene_diox"/>
    <property type="match status" value="1"/>
</dbReference>
<dbReference type="GO" id="GO:0005506">
    <property type="term" value="F:iron ion binding"/>
    <property type="evidence" value="ECO:0007669"/>
    <property type="project" value="UniProtKB-UniRule"/>
</dbReference>
<keyword evidence="3" id="KW-1185">Reference proteome</keyword>
<feature type="binding site" evidence="1">
    <location>
        <position position="91"/>
    </location>
    <ligand>
        <name>Fe cation</name>
        <dbReference type="ChEBI" id="CHEBI:24875"/>
    </ligand>
</feature>
<feature type="transmembrane region" description="Helical" evidence="1">
    <location>
        <begin position="151"/>
        <end position="172"/>
    </location>
</feature>
<accession>A0A7K3VWC1</accession>
<keyword evidence="1 2" id="KW-0223">Dioxygenase</keyword>
<comment type="cofactor">
    <cofactor evidence="1">
        <name>Fe(2+)</name>
        <dbReference type="ChEBI" id="CHEBI:29033"/>
    </cofactor>
</comment>
<dbReference type="EMBL" id="JAAGWF010000004">
    <property type="protein sequence ID" value="NEK56945.1"/>
    <property type="molecule type" value="Genomic_DNA"/>
</dbReference>
<reference evidence="2 3" key="1">
    <citation type="submission" date="2020-02" db="EMBL/GenBank/DDBJ databases">
        <title>Geodermatophilus sabuli CPCC 205279 I12A-02694.</title>
        <authorList>
            <person name="Jiang Z."/>
        </authorList>
    </citation>
    <scope>NUCLEOTIDE SEQUENCE [LARGE SCALE GENOMIC DNA]</scope>
    <source>
        <strain evidence="2 3">I12A-02694</strain>
    </source>
</reference>
<feature type="transmembrane region" description="Helical" evidence="1">
    <location>
        <begin position="12"/>
        <end position="34"/>
    </location>
</feature>
<dbReference type="GO" id="GO:0005886">
    <property type="term" value="C:plasma membrane"/>
    <property type="evidence" value="ECO:0007669"/>
    <property type="project" value="UniProtKB-SubCell"/>
</dbReference>
<dbReference type="RefSeq" id="WP_163480129.1">
    <property type="nucleotide sequence ID" value="NZ_JAAGWF010000004.1"/>
</dbReference>
<dbReference type="GO" id="GO:0003834">
    <property type="term" value="F:beta-carotene 15,15'-dioxygenase activity"/>
    <property type="evidence" value="ECO:0007669"/>
    <property type="project" value="UniProtKB-EC"/>
</dbReference>
<keyword evidence="1" id="KW-0408">Iron</keyword>
<comment type="caution">
    <text evidence="2">The sequence shown here is derived from an EMBL/GenBank/DDBJ whole genome shotgun (WGS) entry which is preliminary data.</text>
</comment>
<feature type="transmembrane region" description="Helical" evidence="1">
    <location>
        <begin position="55"/>
        <end position="73"/>
    </location>
</feature>
<feature type="transmembrane region" description="Helical" evidence="1">
    <location>
        <begin position="112"/>
        <end position="131"/>
    </location>
</feature>
<proteinExistence type="inferred from homology"/>
<keyword evidence="1" id="KW-0472">Membrane</keyword>
<keyword evidence="1" id="KW-0479">Metal-binding</keyword>
<sequence length="313" mass="31191">MAATVAALGVGLVAPGAVGSASWAVLLAGLLLGLPHGAVDHLLPARRLGLGPVQLAALAGGYAALAVLAYLAFRWAPGPGLAVFVALSVWHFGSGETAVAHLRAGVPVRRRAAAALVVGAVVLVVPLARPFPDAAAVVGRVVPDRAGAAPLLPGWTVPAVIGAAALLGAALLARRRLMEAGELALLTTVVLVLPPPAALGVYFGAWHSTRHVARVVAEDPRNAADLAAGRAGPPLGRFARAAALPTAVAGSALALLAAAGDDRLDVVAALLPVLAALTVPHALVVGWLDRVQGPRAGQAGSRRIGRCGMPSST</sequence>
<comment type="function">
    <text evidence="1">Catalyzes the cleavage of beta-carotene at its central double bond (15,15') to yield two molecules of all-trans-retinal.</text>
</comment>
<protein>
    <recommendedName>
        <fullName evidence="1">Probable beta-carotene 15,15'-dioxygenase</fullName>
        <ecNumber evidence="1">1.13.11.63</ecNumber>
    </recommendedName>
</protein>
<feature type="binding site" evidence="1">
    <location>
        <position position="211"/>
    </location>
    <ligand>
        <name>Fe cation</name>
        <dbReference type="ChEBI" id="CHEBI:24875"/>
    </ligand>
</feature>
<evidence type="ECO:0000313" key="2">
    <source>
        <dbReference type="EMBL" id="NEK56945.1"/>
    </source>
</evidence>
<dbReference type="InterPro" id="IPR022270">
    <property type="entry name" value="Blh_diox"/>
</dbReference>
<comment type="catalytic activity">
    <reaction evidence="1">
        <text>all-trans-beta-carotene + O2 = 2 all-trans-retinal</text>
        <dbReference type="Rhea" id="RHEA:32887"/>
        <dbReference type="ChEBI" id="CHEBI:15379"/>
        <dbReference type="ChEBI" id="CHEBI:17579"/>
        <dbReference type="ChEBI" id="CHEBI:17898"/>
        <dbReference type="EC" id="1.13.11.63"/>
    </reaction>
</comment>
<organism evidence="2 3">
    <name type="scientific">Geodermatophilus sabuli</name>
    <dbReference type="NCBI Taxonomy" id="1564158"/>
    <lineage>
        <taxon>Bacteria</taxon>
        <taxon>Bacillati</taxon>
        <taxon>Actinomycetota</taxon>
        <taxon>Actinomycetes</taxon>
        <taxon>Geodermatophilales</taxon>
        <taxon>Geodermatophilaceae</taxon>
        <taxon>Geodermatophilus</taxon>
    </lineage>
</organism>
<feature type="transmembrane region" description="Helical" evidence="1">
    <location>
        <begin position="79"/>
        <end position="100"/>
    </location>
</feature>
<keyword evidence="1" id="KW-1003">Cell membrane</keyword>
<feature type="transmembrane region" description="Helical" evidence="1">
    <location>
        <begin position="266"/>
        <end position="288"/>
    </location>
</feature>
<feature type="transmembrane region" description="Helical" evidence="1">
    <location>
        <begin position="238"/>
        <end position="259"/>
    </location>
</feature>
<evidence type="ECO:0000313" key="3">
    <source>
        <dbReference type="Proteomes" id="UP000470246"/>
    </source>
</evidence>
<feature type="binding site" evidence="1">
    <location>
        <position position="36"/>
    </location>
    <ligand>
        <name>Fe cation</name>
        <dbReference type="ChEBI" id="CHEBI:24875"/>
    </ligand>
</feature>
<feature type="binding site" evidence="1">
    <location>
        <position position="207"/>
    </location>
    <ligand>
        <name>Fe cation</name>
        <dbReference type="ChEBI" id="CHEBI:24875"/>
    </ligand>
</feature>
<dbReference type="NCBIfam" id="TIGR03753">
    <property type="entry name" value="blh_monoox"/>
    <property type="match status" value="1"/>
</dbReference>
<evidence type="ECO:0000256" key="1">
    <source>
        <dbReference type="HAMAP-Rule" id="MF_02093"/>
    </source>
</evidence>
<dbReference type="Pfam" id="PF15461">
    <property type="entry name" value="BCD"/>
    <property type="match status" value="1"/>
</dbReference>
<dbReference type="EC" id="1.13.11.63" evidence="1"/>
<gene>
    <name evidence="2" type="ORF">GCU56_03545</name>
</gene>
<dbReference type="GO" id="GO:0016121">
    <property type="term" value="P:carotene catabolic process"/>
    <property type="evidence" value="ECO:0007669"/>
    <property type="project" value="UniProtKB-UniRule"/>
</dbReference>
<dbReference type="GO" id="GO:0010436">
    <property type="term" value="F:carotenoid dioxygenase activity"/>
    <property type="evidence" value="ECO:0007669"/>
    <property type="project" value="UniProtKB-UniRule"/>
</dbReference>
<keyword evidence="1 2" id="KW-0560">Oxidoreductase</keyword>
<feature type="transmembrane region" description="Helical" evidence="1">
    <location>
        <begin position="184"/>
        <end position="205"/>
    </location>
</feature>
<dbReference type="Proteomes" id="UP000470246">
    <property type="component" value="Unassembled WGS sequence"/>
</dbReference>
<keyword evidence="1" id="KW-0812">Transmembrane</keyword>